<keyword evidence="1" id="KW-1133">Transmembrane helix</keyword>
<keyword evidence="1" id="KW-0812">Transmembrane</keyword>
<accession>A0A1H5QN01</accession>
<sequence length="261" mass="27670">MIVLTVEERAAAKWLKRHGVSVAEPATLLTARLCPRGGKGVPEAFVPVALVTVVNCAALFGYRFLQLLPGVERADLPDAGFTTLTAVLVLSTVWLHRRAGDRRAAVQLGTRRLDRRPPPWPEVIGGWYVTSLAITFGGGAVLGIALAAGGALWGVFWLGLVALGAVVEAVILTGVVRRPVLAEDEGSLAVDVVTRLEDVQLAMPSFFAVPVVADLLVEDPPGRPWLIGYVVLAVATHVVAWFAQRARIPALPAEGVYGVPA</sequence>
<keyword evidence="1" id="KW-0472">Membrane</keyword>
<evidence type="ECO:0000313" key="2">
    <source>
        <dbReference type="EMBL" id="SEF27425.1"/>
    </source>
</evidence>
<feature type="transmembrane region" description="Helical" evidence="1">
    <location>
        <begin position="127"/>
        <end position="148"/>
    </location>
</feature>
<dbReference type="AlphaFoldDB" id="A0A1H5QN01"/>
<evidence type="ECO:0000313" key="3">
    <source>
        <dbReference type="Proteomes" id="UP000198878"/>
    </source>
</evidence>
<gene>
    <name evidence="2" type="ORF">SAMN05421837_103833</name>
</gene>
<dbReference type="RefSeq" id="WP_086682681.1">
    <property type="nucleotide sequence ID" value="NZ_FNUJ01000003.1"/>
</dbReference>
<evidence type="ECO:0000256" key="1">
    <source>
        <dbReference type="SAM" id="Phobius"/>
    </source>
</evidence>
<feature type="transmembrane region" description="Helical" evidence="1">
    <location>
        <begin position="44"/>
        <end position="64"/>
    </location>
</feature>
<reference evidence="3" key="1">
    <citation type="submission" date="2016-10" db="EMBL/GenBank/DDBJ databases">
        <authorList>
            <person name="Varghese N."/>
            <person name="Submissions S."/>
        </authorList>
    </citation>
    <scope>NUCLEOTIDE SEQUENCE [LARGE SCALE GENOMIC DNA]</scope>
    <source>
        <strain evidence="3">DSM 44654</strain>
    </source>
</reference>
<keyword evidence="3" id="KW-1185">Reference proteome</keyword>
<dbReference type="Proteomes" id="UP000198878">
    <property type="component" value="Unassembled WGS sequence"/>
</dbReference>
<organism evidence="2 3">
    <name type="scientific">Amycolatopsis pretoriensis</name>
    <dbReference type="NCBI Taxonomy" id="218821"/>
    <lineage>
        <taxon>Bacteria</taxon>
        <taxon>Bacillati</taxon>
        <taxon>Actinomycetota</taxon>
        <taxon>Actinomycetes</taxon>
        <taxon>Pseudonocardiales</taxon>
        <taxon>Pseudonocardiaceae</taxon>
        <taxon>Amycolatopsis</taxon>
    </lineage>
</organism>
<name>A0A1H5QN01_9PSEU</name>
<dbReference type="OrthoDB" id="3638488at2"/>
<protein>
    <submittedName>
        <fullName evidence="2">Uncharacterized protein</fullName>
    </submittedName>
</protein>
<dbReference type="EMBL" id="FNUJ01000003">
    <property type="protein sequence ID" value="SEF27425.1"/>
    <property type="molecule type" value="Genomic_DNA"/>
</dbReference>
<proteinExistence type="predicted"/>
<feature type="transmembrane region" description="Helical" evidence="1">
    <location>
        <begin position="155"/>
        <end position="176"/>
    </location>
</feature>
<feature type="transmembrane region" description="Helical" evidence="1">
    <location>
        <begin position="225"/>
        <end position="243"/>
    </location>
</feature>